<evidence type="ECO:0000256" key="1">
    <source>
        <dbReference type="SAM" id="MobiDB-lite"/>
    </source>
</evidence>
<evidence type="ECO:0000313" key="4">
    <source>
        <dbReference type="Proteomes" id="UP000637267"/>
    </source>
</evidence>
<dbReference type="Proteomes" id="UP000637267">
    <property type="component" value="Unassembled WGS sequence"/>
</dbReference>
<keyword evidence="4" id="KW-1185">Reference proteome</keyword>
<feature type="signal peptide" evidence="2">
    <location>
        <begin position="1"/>
        <end position="23"/>
    </location>
</feature>
<reference evidence="4" key="1">
    <citation type="journal article" date="2019" name="Int. J. Syst. Evol. Microbiol.">
        <title>The Global Catalogue of Microorganisms (GCM) 10K type strain sequencing project: providing services to taxonomists for standard genome sequencing and annotation.</title>
        <authorList>
            <consortium name="The Broad Institute Genomics Platform"/>
            <consortium name="The Broad Institute Genome Sequencing Center for Infectious Disease"/>
            <person name="Wu L."/>
            <person name="Ma J."/>
        </authorList>
    </citation>
    <scope>NUCLEOTIDE SEQUENCE [LARGE SCALE GENOMIC DNA]</scope>
    <source>
        <strain evidence="4">CGMCC 1.8859</strain>
    </source>
</reference>
<dbReference type="RefSeq" id="WP_188704962.1">
    <property type="nucleotide sequence ID" value="NZ_BMLX01000003.1"/>
</dbReference>
<proteinExistence type="predicted"/>
<evidence type="ECO:0000313" key="3">
    <source>
        <dbReference type="EMBL" id="GGP22789.1"/>
    </source>
</evidence>
<feature type="chain" id="PRO_5045983451" evidence="2">
    <location>
        <begin position="24"/>
        <end position="133"/>
    </location>
</feature>
<accession>A0ABQ2PB65</accession>
<feature type="compositionally biased region" description="Basic and acidic residues" evidence="1">
    <location>
        <begin position="24"/>
        <end position="51"/>
    </location>
</feature>
<feature type="region of interest" description="Disordered" evidence="1">
    <location>
        <begin position="23"/>
        <end position="65"/>
    </location>
</feature>
<gene>
    <name evidence="3" type="ORF">GCM10010970_27890</name>
</gene>
<dbReference type="EMBL" id="BMLX01000003">
    <property type="protein sequence ID" value="GGP22789.1"/>
    <property type="molecule type" value="Genomic_DNA"/>
</dbReference>
<evidence type="ECO:0000256" key="2">
    <source>
        <dbReference type="SAM" id="SignalP"/>
    </source>
</evidence>
<protein>
    <submittedName>
        <fullName evidence="3">Uncharacterized protein</fullName>
    </submittedName>
</protein>
<organism evidence="3 4">
    <name type="scientific">Silvimonas iriomotensis</name>
    <dbReference type="NCBI Taxonomy" id="449662"/>
    <lineage>
        <taxon>Bacteria</taxon>
        <taxon>Pseudomonadati</taxon>
        <taxon>Pseudomonadota</taxon>
        <taxon>Betaproteobacteria</taxon>
        <taxon>Neisseriales</taxon>
        <taxon>Chitinibacteraceae</taxon>
        <taxon>Silvimonas</taxon>
    </lineage>
</organism>
<comment type="caution">
    <text evidence="3">The sequence shown here is derived from an EMBL/GenBank/DDBJ whole genome shotgun (WGS) entry which is preliminary data.</text>
</comment>
<keyword evidence="2" id="KW-0732">Signal</keyword>
<name>A0ABQ2PB65_9NEIS</name>
<sequence>MSRKVLLPLLAAASLLMGSAAMADDDHHDHGGPDHHPQHHEDNGHHDDHAHHAPPPPPPHHWASRDDWRRAHASHLKGRYFDDWRTGYRYQPGQYVWYNGRAWEPARPLTETEVRMAPTPGLWVDITASFPLN</sequence>